<dbReference type="OrthoDB" id="8596093at2"/>
<dbReference type="Pfam" id="PF02413">
    <property type="entry name" value="Caudo_TAP"/>
    <property type="match status" value="1"/>
</dbReference>
<proteinExistence type="predicted"/>
<gene>
    <name evidence="1" type="ORF">ERS008555_03549</name>
</gene>
<dbReference type="EMBL" id="CTKE01000022">
    <property type="protein sequence ID" value="CQI96139.1"/>
    <property type="molecule type" value="Genomic_DNA"/>
</dbReference>
<evidence type="ECO:0000313" key="2">
    <source>
        <dbReference type="Proteomes" id="UP000042054"/>
    </source>
</evidence>
<dbReference type="InterPro" id="IPR003458">
    <property type="entry name" value="Phage_T4_Gp38_tail_assem"/>
</dbReference>
<evidence type="ECO:0000313" key="1">
    <source>
        <dbReference type="EMBL" id="CQI96139.1"/>
    </source>
</evidence>
<dbReference type="Proteomes" id="UP000042054">
    <property type="component" value="Unassembled WGS sequence"/>
</dbReference>
<dbReference type="AlphaFoldDB" id="A0A0U1HX05"/>
<name>A0A0U1HX05_YERRO</name>
<reference evidence="1 2" key="1">
    <citation type="submission" date="2015-03" db="EMBL/GenBank/DDBJ databases">
        <authorList>
            <person name="Murphy D."/>
        </authorList>
    </citation>
    <scope>NUCLEOTIDE SEQUENCE [LARGE SCALE GENOMIC DNA]</scope>
    <source>
        <strain evidence="1 2">68/02</strain>
    </source>
</reference>
<protein>
    <submittedName>
        <fullName evidence="1">Putative phage tail fiber assembly protein</fullName>
    </submittedName>
</protein>
<dbReference type="RefSeq" id="WP_050535383.1">
    <property type="nucleotide sequence ID" value="NZ_CABIHQ010000011.1"/>
</dbReference>
<sequence length="152" mass="17054">MKINILDKDGFFVEDHVEGEMPPMWTADLVNNGFYKAQYQNYLMDVETGERWGGTWLETGGPSPEDIALAESIRVNAINEKRANLMSYASDMIGALSDEIEGMEDNDDNVPAKLRTDLKTWKQYRVAVKNIDVSLAPNIKWPVSPEAALTEA</sequence>
<accession>A0A0U1HX05</accession>
<organism evidence="1 2">
    <name type="scientific">Yersinia rohdei</name>
    <dbReference type="NCBI Taxonomy" id="29485"/>
    <lineage>
        <taxon>Bacteria</taxon>
        <taxon>Pseudomonadati</taxon>
        <taxon>Pseudomonadota</taxon>
        <taxon>Gammaproteobacteria</taxon>
        <taxon>Enterobacterales</taxon>
        <taxon>Yersiniaceae</taxon>
        <taxon>Yersinia</taxon>
    </lineage>
</organism>